<keyword evidence="17" id="KW-1185">Reference proteome</keyword>
<feature type="binding site" evidence="12">
    <location>
        <position position="122"/>
    </location>
    <ligand>
        <name>Ca(2+)</name>
        <dbReference type="ChEBI" id="CHEBI:29108"/>
    </ligand>
</feature>
<dbReference type="OrthoDB" id="9971669at2759"/>
<keyword evidence="4 12" id="KW-0479">Metal-binding</keyword>
<evidence type="ECO:0000256" key="10">
    <source>
        <dbReference type="PIRSR" id="PIRSR605959-1"/>
    </source>
</evidence>
<dbReference type="SUPFAM" id="SSF63433">
    <property type="entry name" value="Fumarylacetoacetate hydrolase, FAH, N-terminal domain"/>
    <property type="match status" value="1"/>
</dbReference>
<evidence type="ECO:0000256" key="4">
    <source>
        <dbReference type="ARBA" id="ARBA00022723"/>
    </source>
</evidence>
<feature type="binding site" evidence="12">
    <location>
        <position position="198"/>
    </location>
    <ligand>
        <name>Ca(2+)</name>
        <dbReference type="ChEBI" id="CHEBI:29108"/>
    </ligand>
</feature>
<dbReference type="GO" id="GO:0006572">
    <property type="term" value="P:L-tyrosine catabolic process"/>
    <property type="evidence" value="ECO:0007669"/>
    <property type="project" value="UniProtKB-UniRule"/>
</dbReference>
<name>A0A1R3S013_ASPC5</name>
<dbReference type="Gene3D" id="3.90.850.10">
    <property type="entry name" value="Fumarylacetoacetase-like, C-terminal domain"/>
    <property type="match status" value="1"/>
</dbReference>
<feature type="binding site" evidence="12">
    <location>
        <position position="230"/>
    </location>
    <ligand>
        <name>Mg(2+)</name>
        <dbReference type="ChEBI" id="CHEBI:18420"/>
    </ligand>
</feature>
<dbReference type="Pfam" id="PF09298">
    <property type="entry name" value="FAA_hydrolase_N"/>
    <property type="match status" value="1"/>
</dbReference>
<sequence length="448" mass="47676">MTSPLYSHHFSIDNLPYGIASSPTHPTPQCATRLHNTIIFLSDLQSAGLFSSIPSLPPHIFSHSTLNPFASLPRTTQTQVRHVLQSALQSNPTPLFSDSSTSDITTVTMHLPVSIPSFTAKDYSCSLPHNQHAGLAILNNPTPPPAFFHFPIGYSGRASTIIISGEPITRPVGHFYDRTSPSKEVIFGPTRALDYELELGVVIGRSLPPGKGLNAQDAEEHIFGLVVVNDWSVYGLGSSGNEMKCNADDDDGDSCGIARDIQGLEMIPLGPLNGKNFATTISPWIVTLDALEPFKAQGPEPRVSLPSHLVDPGKASYDISVLVEVGGGEEEGKKTVLGRSNAKELFWSVRQMCAHLASTGCDLRTGDVLGTGTVSGEGEGEYGCLLEVTKGGKVAAKLEGGGEKLYLEDGDVVTLSAWAGEGVGFGECMGQVRPAREGWSRGGDNPIE</sequence>
<evidence type="ECO:0000256" key="1">
    <source>
        <dbReference type="ARBA" id="ARBA00004782"/>
    </source>
</evidence>
<comment type="catalytic activity">
    <reaction evidence="13">
        <text>4-fumarylacetoacetate + H2O = acetoacetate + fumarate + H(+)</text>
        <dbReference type="Rhea" id="RHEA:10244"/>
        <dbReference type="ChEBI" id="CHEBI:13705"/>
        <dbReference type="ChEBI" id="CHEBI:15377"/>
        <dbReference type="ChEBI" id="CHEBI:15378"/>
        <dbReference type="ChEBI" id="CHEBI:18034"/>
        <dbReference type="ChEBI" id="CHEBI:29806"/>
        <dbReference type="EC" id="3.7.1.2"/>
    </reaction>
</comment>
<feature type="active site" description="Proton acceptor" evidence="10">
    <location>
        <position position="129"/>
    </location>
</feature>
<keyword evidence="7 12" id="KW-0460">Magnesium</keyword>
<dbReference type="PANTHER" id="PTHR43069">
    <property type="entry name" value="FUMARYLACETOACETASE"/>
    <property type="match status" value="1"/>
</dbReference>
<evidence type="ECO:0000256" key="13">
    <source>
        <dbReference type="RuleBase" id="RU366008"/>
    </source>
</evidence>
<dbReference type="Gene3D" id="2.30.30.230">
    <property type="entry name" value="Fumarylacetoacetase, N-terminal domain"/>
    <property type="match status" value="1"/>
</dbReference>
<evidence type="ECO:0000313" key="17">
    <source>
        <dbReference type="Proteomes" id="UP000188318"/>
    </source>
</evidence>
<gene>
    <name evidence="16" type="ORF">ASPCADRAFT_40176</name>
</gene>
<feature type="binding site" evidence="12">
    <location>
        <position position="275"/>
    </location>
    <ligand>
        <name>Mg(2+)</name>
        <dbReference type="ChEBI" id="CHEBI:18420"/>
    </ligand>
</feature>
<organism evidence="16 17">
    <name type="scientific">Aspergillus carbonarius (strain ITEM 5010)</name>
    <dbReference type="NCBI Taxonomy" id="602072"/>
    <lineage>
        <taxon>Eukaryota</taxon>
        <taxon>Fungi</taxon>
        <taxon>Dikarya</taxon>
        <taxon>Ascomycota</taxon>
        <taxon>Pezizomycotina</taxon>
        <taxon>Eurotiomycetes</taxon>
        <taxon>Eurotiomycetidae</taxon>
        <taxon>Eurotiales</taxon>
        <taxon>Aspergillaceae</taxon>
        <taxon>Aspergillus</taxon>
        <taxon>Aspergillus subgen. Circumdati</taxon>
    </lineage>
</organism>
<evidence type="ECO:0000313" key="16">
    <source>
        <dbReference type="EMBL" id="OOG00043.1"/>
    </source>
</evidence>
<protein>
    <recommendedName>
        <fullName evidence="3 13">Fumarylacetoacetase</fullName>
        <ecNumber evidence="3 13">3.7.1.2</ecNumber>
    </recommendedName>
    <alternativeName>
        <fullName evidence="13">Fumarylacetoacetate hydrolase</fullName>
    </alternativeName>
</protein>
<dbReference type="GO" id="GO:0006559">
    <property type="term" value="P:L-phenylalanine catabolic process"/>
    <property type="evidence" value="ECO:0007669"/>
    <property type="project" value="UniProtKB-UniRule"/>
</dbReference>
<dbReference type="GO" id="GO:1902000">
    <property type="term" value="P:homogentisate catabolic process"/>
    <property type="evidence" value="ECO:0007669"/>
    <property type="project" value="TreeGrafter"/>
</dbReference>
<evidence type="ECO:0000259" key="15">
    <source>
        <dbReference type="Pfam" id="PF09298"/>
    </source>
</evidence>
<reference evidence="17" key="1">
    <citation type="journal article" date="2017" name="Genome Biol.">
        <title>Comparative genomics reveals high biological diversity and specific adaptations in the industrially and medically important fungal genus Aspergillus.</title>
        <authorList>
            <person name="de Vries R.P."/>
            <person name="Riley R."/>
            <person name="Wiebenga A."/>
            <person name="Aguilar-Osorio G."/>
            <person name="Amillis S."/>
            <person name="Uchima C.A."/>
            <person name="Anderluh G."/>
            <person name="Asadollahi M."/>
            <person name="Askin M."/>
            <person name="Barry K."/>
            <person name="Battaglia E."/>
            <person name="Bayram O."/>
            <person name="Benocci T."/>
            <person name="Braus-Stromeyer S.A."/>
            <person name="Caldana C."/>
            <person name="Canovas D."/>
            <person name="Cerqueira G.C."/>
            <person name="Chen F."/>
            <person name="Chen W."/>
            <person name="Choi C."/>
            <person name="Clum A."/>
            <person name="Dos Santos R.A."/>
            <person name="Damasio A.R."/>
            <person name="Diallinas G."/>
            <person name="Emri T."/>
            <person name="Fekete E."/>
            <person name="Flipphi M."/>
            <person name="Freyberg S."/>
            <person name="Gallo A."/>
            <person name="Gournas C."/>
            <person name="Habgood R."/>
            <person name="Hainaut M."/>
            <person name="Harispe M.L."/>
            <person name="Henrissat B."/>
            <person name="Hilden K.S."/>
            <person name="Hope R."/>
            <person name="Hossain A."/>
            <person name="Karabika E."/>
            <person name="Karaffa L."/>
            <person name="Karanyi Z."/>
            <person name="Krasevec N."/>
            <person name="Kuo A."/>
            <person name="Kusch H."/>
            <person name="LaButti K."/>
            <person name="Lagendijk E.L."/>
            <person name="Lapidus A."/>
            <person name="Levasseur A."/>
            <person name="Lindquist E."/>
            <person name="Lipzen A."/>
            <person name="Logrieco A.F."/>
            <person name="MacCabe A."/>
            <person name="Maekelae M.R."/>
            <person name="Malavazi I."/>
            <person name="Melin P."/>
            <person name="Meyer V."/>
            <person name="Mielnichuk N."/>
            <person name="Miskei M."/>
            <person name="Molnar A.P."/>
            <person name="Mule G."/>
            <person name="Ngan C.Y."/>
            <person name="Orejas M."/>
            <person name="Orosz E."/>
            <person name="Ouedraogo J.P."/>
            <person name="Overkamp K.M."/>
            <person name="Park H.-S."/>
            <person name="Perrone G."/>
            <person name="Piumi F."/>
            <person name="Punt P.J."/>
            <person name="Ram A.F."/>
            <person name="Ramon A."/>
            <person name="Rauscher S."/>
            <person name="Record E."/>
            <person name="Riano-Pachon D.M."/>
            <person name="Robert V."/>
            <person name="Roehrig J."/>
            <person name="Ruller R."/>
            <person name="Salamov A."/>
            <person name="Salih N.S."/>
            <person name="Samson R.A."/>
            <person name="Sandor E."/>
            <person name="Sanguinetti M."/>
            <person name="Schuetze T."/>
            <person name="Sepcic K."/>
            <person name="Shelest E."/>
            <person name="Sherlock G."/>
            <person name="Sophianopoulou V."/>
            <person name="Squina F.M."/>
            <person name="Sun H."/>
            <person name="Susca A."/>
            <person name="Todd R.B."/>
            <person name="Tsang A."/>
            <person name="Unkles S.E."/>
            <person name="van de Wiele N."/>
            <person name="van Rossen-Uffink D."/>
            <person name="Oliveira J.V."/>
            <person name="Vesth T.C."/>
            <person name="Visser J."/>
            <person name="Yu J.-H."/>
            <person name="Zhou M."/>
            <person name="Andersen M.R."/>
            <person name="Archer D.B."/>
            <person name="Baker S.E."/>
            <person name="Benoit I."/>
            <person name="Brakhage A.A."/>
            <person name="Braus G.H."/>
            <person name="Fischer R."/>
            <person name="Frisvad J.C."/>
            <person name="Goldman G.H."/>
            <person name="Houbraken J."/>
            <person name="Oakley B."/>
            <person name="Pocsi I."/>
            <person name="Scazzocchio C."/>
            <person name="Seiboth B."/>
            <person name="vanKuyk P.A."/>
            <person name="Wortman J."/>
            <person name="Dyer P.S."/>
            <person name="Grigoriev I.V."/>
        </authorList>
    </citation>
    <scope>NUCLEOTIDE SEQUENCE [LARGE SCALE GENOMIC DNA]</scope>
    <source>
        <strain evidence="17">ITEM 5010</strain>
    </source>
</reference>
<evidence type="ECO:0000256" key="12">
    <source>
        <dbReference type="PIRSR" id="PIRSR605959-3"/>
    </source>
</evidence>
<comment type="similarity">
    <text evidence="2 13">Belongs to the FAH family.</text>
</comment>
<comment type="pathway">
    <text evidence="1 13">Amino-acid degradation; L-phenylalanine degradation; acetoacetate and fumarate from L-phenylalanine: step 6/6.</text>
</comment>
<evidence type="ECO:0000256" key="2">
    <source>
        <dbReference type="ARBA" id="ARBA00010211"/>
    </source>
</evidence>
<dbReference type="AlphaFoldDB" id="A0A1R3S013"/>
<evidence type="ECO:0000256" key="7">
    <source>
        <dbReference type="ARBA" id="ARBA00022842"/>
    </source>
</evidence>
<evidence type="ECO:0000259" key="14">
    <source>
        <dbReference type="Pfam" id="PF01557"/>
    </source>
</evidence>
<comment type="cofactor">
    <cofactor evidence="13">
        <name>Mg(2+)</name>
        <dbReference type="ChEBI" id="CHEBI:18420"/>
    </cofactor>
    <cofactor evidence="13">
        <name>Ca(2+)</name>
        <dbReference type="ChEBI" id="CHEBI:29108"/>
    </cofactor>
</comment>
<feature type="binding site" evidence="11">
    <location>
        <position position="262"/>
    </location>
    <ligand>
        <name>substrate</name>
    </ligand>
</feature>
<dbReference type="VEuPathDB" id="FungiDB:ASPCADRAFT_40176"/>
<proteinExistence type="inferred from homology"/>
<dbReference type="SUPFAM" id="SSF56529">
    <property type="entry name" value="FAH"/>
    <property type="match status" value="1"/>
</dbReference>
<dbReference type="PANTHER" id="PTHR43069:SF5">
    <property type="entry name" value="FUMARYLACETOACETASE"/>
    <property type="match status" value="1"/>
</dbReference>
<dbReference type="UniPathway" id="UPA00139">
    <property type="reaction ID" value="UER00341"/>
</dbReference>
<dbReference type="InterPro" id="IPR036462">
    <property type="entry name" value="Fumarylacetoacetase_N_sf"/>
</dbReference>
<dbReference type="EC" id="3.7.1.2" evidence="3 13"/>
<dbReference type="STRING" id="602072.A0A1R3S013"/>
<keyword evidence="9 13" id="KW-0585">Phenylalanine catabolism</keyword>
<keyword evidence="6 12" id="KW-0106">Calcium</keyword>
<feature type="domain" description="Fumarylacetoacetase-like C-terminal" evidence="14">
    <location>
        <begin position="128"/>
        <end position="432"/>
    </location>
</feature>
<keyword evidence="8 13" id="KW-0828">Tyrosine catabolism</keyword>
<dbReference type="GO" id="GO:0046872">
    <property type="term" value="F:metal ion binding"/>
    <property type="evidence" value="ECO:0007669"/>
    <property type="project" value="UniProtKB-UniRule"/>
</dbReference>
<dbReference type="InterPro" id="IPR005959">
    <property type="entry name" value="Fumarylacetoacetase"/>
</dbReference>
<dbReference type="InterPro" id="IPR036663">
    <property type="entry name" value="Fumarylacetoacetase_C_sf"/>
</dbReference>
<dbReference type="Pfam" id="PF01557">
    <property type="entry name" value="FAA_hydrolase"/>
    <property type="match status" value="1"/>
</dbReference>
<feature type="binding site" evidence="11">
    <location>
        <position position="373"/>
    </location>
    <ligand>
        <name>substrate</name>
    </ligand>
</feature>
<keyword evidence="5 13" id="KW-0378">Hydrolase</keyword>
<feature type="domain" description="Fumarylacetoacetase N-terminal" evidence="15">
    <location>
        <begin position="14"/>
        <end position="112"/>
    </location>
</feature>
<evidence type="ECO:0000256" key="8">
    <source>
        <dbReference type="ARBA" id="ARBA00022878"/>
    </source>
</evidence>
<evidence type="ECO:0000256" key="6">
    <source>
        <dbReference type="ARBA" id="ARBA00022837"/>
    </source>
</evidence>
<feature type="binding site" evidence="12">
    <location>
        <position position="230"/>
    </location>
    <ligand>
        <name>Ca(2+)</name>
        <dbReference type="ChEBI" id="CHEBI:29108"/>
    </ligand>
</feature>
<feature type="binding site" evidence="12">
    <location>
        <position position="196"/>
    </location>
    <ligand>
        <name>Ca(2+)</name>
        <dbReference type="ChEBI" id="CHEBI:29108"/>
    </ligand>
</feature>
<evidence type="ECO:0000256" key="9">
    <source>
        <dbReference type="ARBA" id="ARBA00023232"/>
    </source>
</evidence>
<accession>A0A1R3S013</accession>
<feature type="binding site" evidence="12">
    <location>
        <position position="279"/>
    </location>
    <ligand>
        <name>Mg(2+)</name>
        <dbReference type="ChEBI" id="CHEBI:18420"/>
    </ligand>
</feature>
<evidence type="ECO:0000256" key="11">
    <source>
        <dbReference type="PIRSR" id="PIRSR605959-2"/>
    </source>
</evidence>
<evidence type="ECO:0000256" key="5">
    <source>
        <dbReference type="ARBA" id="ARBA00022801"/>
    </source>
</evidence>
<dbReference type="InterPro" id="IPR015377">
    <property type="entry name" value="Fumarylacetoacetase_N"/>
</dbReference>
<dbReference type="Proteomes" id="UP000188318">
    <property type="component" value="Unassembled WGS sequence"/>
</dbReference>
<dbReference type="InterPro" id="IPR011234">
    <property type="entry name" value="Fumarylacetoacetase-like_C"/>
</dbReference>
<dbReference type="GO" id="GO:0004334">
    <property type="term" value="F:fumarylacetoacetase activity"/>
    <property type="evidence" value="ECO:0007669"/>
    <property type="project" value="UniProtKB-UniRule"/>
</dbReference>
<dbReference type="EMBL" id="KV907494">
    <property type="protein sequence ID" value="OOG00043.1"/>
    <property type="molecule type" value="Genomic_DNA"/>
</dbReference>
<evidence type="ECO:0000256" key="3">
    <source>
        <dbReference type="ARBA" id="ARBA00012094"/>
    </source>
</evidence>
<dbReference type="OMA" id="QGLEMNP"/>